<dbReference type="AlphaFoldDB" id="A0AB38A410"/>
<dbReference type="PANTHER" id="PTHR37293:SF7">
    <property type="entry name" value="HYPOTHETICAL PHAGE PROTEIN"/>
    <property type="match status" value="1"/>
</dbReference>
<feature type="non-terminal residue" evidence="3">
    <location>
        <position position="1"/>
    </location>
</feature>
<dbReference type="Pfam" id="PF09681">
    <property type="entry name" value="Phage_rep_org_N"/>
    <property type="match status" value="1"/>
</dbReference>
<sequence>PESDAIIIVWIRLLTLAGKTNDDGRIYIDRDIPYTEEILSTLFNKPLNTIRLAVDTLKRFKMISTDDGVIVIRNWEKHQNIEGMNRLKIQNAERQKRFRDRKKIEQLNLEELEKRDSNVTPTLYITSHHAIDIEEEVEEDKEKDIKDIMSSKSARRIYEDSSPYFQLSQYLFSKMVQNNPEAKKPNYQLWADDIRKMVELDGRTPQQVQGMIDWSQSDEFWKTNILSAKKLREKYDQMKVTANANYKKKPKTEVLPDWAANEPDSKETPVDPEEQRKLNERIAKLKTSGKESTG</sequence>
<dbReference type="EMBL" id="FNQH01000013">
    <property type="protein sequence ID" value="SEA96311.1"/>
    <property type="molecule type" value="Genomic_DNA"/>
</dbReference>
<dbReference type="Proteomes" id="UP000199042">
    <property type="component" value="Unassembled WGS sequence"/>
</dbReference>
<evidence type="ECO:0000256" key="1">
    <source>
        <dbReference type="SAM" id="MobiDB-lite"/>
    </source>
</evidence>
<protein>
    <submittedName>
        <fullName evidence="3">Phage replisome organizer, putative, N-terminal region</fullName>
    </submittedName>
</protein>
<proteinExistence type="predicted"/>
<reference evidence="3 4" key="1">
    <citation type="submission" date="2016-10" db="EMBL/GenBank/DDBJ databases">
        <authorList>
            <person name="Varghese N."/>
            <person name="Submissions S."/>
        </authorList>
    </citation>
    <scope>NUCLEOTIDE SEQUENCE [LARGE SCALE GENOMIC DNA]</scope>
    <source>
        <strain evidence="3 4">DSM 14526</strain>
    </source>
</reference>
<organism evidence="3 4">
    <name type="scientific">Trichococcus collinsii</name>
    <dbReference type="NCBI Taxonomy" id="157076"/>
    <lineage>
        <taxon>Bacteria</taxon>
        <taxon>Bacillati</taxon>
        <taxon>Bacillota</taxon>
        <taxon>Bacilli</taxon>
        <taxon>Lactobacillales</taxon>
        <taxon>Carnobacteriaceae</taxon>
        <taxon>Trichococcus</taxon>
    </lineage>
</organism>
<feature type="compositionally biased region" description="Basic and acidic residues" evidence="1">
    <location>
        <begin position="263"/>
        <end position="283"/>
    </location>
</feature>
<dbReference type="NCBIfam" id="TIGR01714">
    <property type="entry name" value="phage_rep_org_N"/>
    <property type="match status" value="1"/>
</dbReference>
<evidence type="ECO:0000259" key="2">
    <source>
        <dbReference type="Pfam" id="PF09681"/>
    </source>
</evidence>
<dbReference type="RefSeq" id="WP_093114575.1">
    <property type="nucleotide sequence ID" value="NZ_FNQH01000013.1"/>
</dbReference>
<dbReference type="PANTHER" id="PTHR37293">
    <property type="entry name" value="PHAGE REPLICATION PROTEIN-RELATED"/>
    <property type="match status" value="1"/>
</dbReference>
<name>A0AB38A410_9LACT</name>
<gene>
    <name evidence="3" type="ORF">SAMN04488525_11343</name>
</gene>
<keyword evidence="4" id="KW-1185">Reference proteome</keyword>
<evidence type="ECO:0000313" key="4">
    <source>
        <dbReference type="Proteomes" id="UP000199042"/>
    </source>
</evidence>
<comment type="caution">
    <text evidence="3">The sequence shown here is derived from an EMBL/GenBank/DDBJ whole genome shotgun (WGS) entry which is preliminary data.</text>
</comment>
<dbReference type="InterPro" id="IPR010056">
    <property type="entry name" value="Phage_rep_org__N"/>
</dbReference>
<dbReference type="InterPro" id="IPR053162">
    <property type="entry name" value="DnaD"/>
</dbReference>
<evidence type="ECO:0000313" key="3">
    <source>
        <dbReference type="EMBL" id="SEA96311.1"/>
    </source>
</evidence>
<accession>A0AB38A410</accession>
<feature type="region of interest" description="Disordered" evidence="1">
    <location>
        <begin position="250"/>
        <end position="294"/>
    </location>
</feature>
<feature type="domain" description="Phage replisome organiser N-terminal" evidence="2">
    <location>
        <begin position="1"/>
        <end position="99"/>
    </location>
</feature>